<dbReference type="Gene3D" id="1.20.1640.10">
    <property type="entry name" value="Multidrug efflux transporter AcrB transmembrane domain"/>
    <property type="match status" value="2"/>
</dbReference>
<dbReference type="Gene3D" id="3.30.2090.10">
    <property type="entry name" value="Multidrug efflux transporter AcrB TolC docking domain, DN and DC subdomains"/>
    <property type="match status" value="2"/>
</dbReference>
<dbReference type="EMBL" id="CP140153">
    <property type="protein sequence ID" value="WQH15922.1"/>
    <property type="molecule type" value="Genomic_DNA"/>
</dbReference>
<accession>A0ABZ0YXG2</accession>
<evidence type="ECO:0000313" key="2">
    <source>
        <dbReference type="EMBL" id="WQH15922.1"/>
    </source>
</evidence>
<name>A0ABZ0YXG2_9GAMM</name>
<sequence>MNGLLAALFSRSRSVLLVLLALLAAGGTAYVQIAKEAAPDVDVPIFFVTVAYPGISPEDSERLLVRPLERELAGIEGLDEMRASAGEGFALVRLDFDPGYDNRRALADVREEVDLVRPDLPPGVEEPVVTEVDLSMFPVLIASLSGSAPERTLVQRARELRDRIEALPGVLEVEIGGDREDLLEVLVDPRTLETYRLPFNDLVTAIERNNQLVAAGALDSGAGRLNIKVPGVIESVSDVLELPVIAFEGTVVTFEEVAEARRTFKDPEGFARIDGEPAVSLEIRKRAGANILETVAAARAVIEAEQADWPGGIQVRYLQDSAEEIDDLLGDLENNVLTAILLVMLTIVFALGGRSSWLVGLAIPGAFLGGVLVLYLMGFTLNIVVLFALILVVGMLVDGAIVVIEQADRYLAEDRGRAAYLAAAQRMAWPIVASVATTLAVFFPMLFWPGTVGEFMFYLPATVIVTLLMSLLMALVFIPVLAAIISRGQGASRPEQVRHIQAAEAGRFEELDGGTARYVGLLRWAVARPGQTLAAVALFTAALYVAYGELGRGVDFFPDVEPSFAQIQIQARGDLSVWEVDEMVRRVEARLYDHPAFESVYARSIASPQTRLTQDYAEDVIGVIQLELVDWQRRPPAAEILADLREELADLPGVKLQFLTESGGPSAGKPVVLEASATDGGDGVEPLVEAVEHLRRGMAEVGGFVDIEDNRPLPGIEMRIEVDHREAARFGADVNLLGRAVQMLTRGLALGGYRPEDADEEVDIRVRFPFDERNLAQLVNLRVPTQVGLVPVRNFVEFVPAPKTGVIHRVDGRRTLSIEADVAAGQLVDERVRALQDWLAAHPMPETVELSVRGQQEDQAEAGRFLAMAFLTAIMLMVLILVTQFNSVYQALLVLTAIVFSTSGVLLGLLLRAEPFSVVMSGIGVIALAGVVVNNNIVLIDTYNQLRRDGIEPVDAALRTGAQRLRPVLLTTVTTVLGLMPMIFGLTIDFFGREFSIGAPSTQYWVQLSTAIAGGLLVATPLTLLFTPAMLAWWDRGRFRAG</sequence>
<evidence type="ECO:0000313" key="3">
    <source>
        <dbReference type="Proteomes" id="UP001327459"/>
    </source>
</evidence>
<dbReference type="SUPFAM" id="SSF82714">
    <property type="entry name" value="Multidrug efflux transporter AcrB TolC docking domain, DN and DC subdomains"/>
    <property type="match status" value="1"/>
</dbReference>
<feature type="transmembrane region" description="Helical" evidence="1">
    <location>
        <begin position="891"/>
        <end position="911"/>
    </location>
</feature>
<evidence type="ECO:0000256" key="1">
    <source>
        <dbReference type="SAM" id="Phobius"/>
    </source>
</evidence>
<feature type="transmembrane region" description="Helical" evidence="1">
    <location>
        <begin position="455"/>
        <end position="485"/>
    </location>
</feature>
<dbReference type="RefSeq" id="WP_322520945.1">
    <property type="nucleotide sequence ID" value="NZ_CP140153.1"/>
</dbReference>
<dbReference type="InterPro" id="IPR027463">
    <property type="entry name" value="AcrB_DN_DC_subdom"/>
</dbReference>
<keyword evidence="3" id="KW-1185">Reference proteome</keyword>
<feature type="transmembrane region" description="Helical" evidence="1">
    <location>
        <begin position="1011"/>
        <end position="1034"/>
    </location>
</feature>
<dbReference type="Gene3D" id="3.30.70.1440">
    <property type="entry name" value="Multidrug efflux transporter AcrB pore domain"/>
    <property type="match status" value="1"/>
</dbReference>
<organism evidence="2 3">
    <name type="scientific">Guyparkeria halophila</name>
    <dbReference type="NCBI Taxonomy" id="47960"/>
    <lineage>
        <taxon>Bacteria</taxon>
        <taxon>Pseudomonadati</taxon>
        <taxon>Pseudomonadota</taxon>
        <taxon>Gammaproteobacteria</taxon>
        <taxon>Chromatiales</taxon>
        <taxon>Thioalkalibacteraceae</taxon>
        <taxon>Guyparkeria</taxon>
    </lineage>
</organism>
<keyword evidence="1" id="KW-0812">Transmembrane</keyword>
<dbReference type="SUPFAM" id="SSF82866">
    <property type="entry name" value="Multidrug efflux transporter AcrB transmembrane domain"/>
    <property type="match status" value="2"/>
</dbReference>
<reference evidence="2 3" key="1">
    <citation type="submission" date="2023-11" db="EMBL/GenBank/DDBJ databases">
        <title>MicrobeMod: A computational toolkit for identifying prokaryotic methylation and restriction-modification with nanopore sequencing.</title>
        <authorList>
            <person name="Crits-Christoph A."/>
            <person name="Kang S.C."/>
            <person name="Lee H."/>
            <person name="Ostrov N."/>
        </authorList>
    </citation>
    <scope>NUCLEOTIDE SEQUENCE [LARGE SCALE GENOMIC DNA]</scope>
    <source>
        <strain evidence="2 3">ATCC 49870</strain>
    </source>
</reference>
<dbReference type="PRINTS" id="PR00702">
    <property type="entry name" value="ACRIFLAVINRP"/>
</dbReference>
<proteinExistence type="predicted"/>
<dbReference type="Pfam" id="PF00873">
    <property type="entry name" value="ACR_tran"/>
    <property type="match status" value="1"/>
</dbReference>
<feature type="transmembrane region" description="Helical" evidence="1">
    <location>
        <begin position="335"/>
        <end position="351"/>
    </location>
</feature>
<dbReference type="Gene3D" id="3.30.70.1320">
    <property type="entry name" value="Multidrug efflux transporter AcrB pore domain like"/>
    <property type="match status" value="1"/>
</dbReference>
<keyword evidence="1" id="KW-1133">Transmembrane helix</keyword>
<feature type="transmembrane region" description="Helical" evidence="1">
    <location>
        <begin position="358"/>
        <end position="377"/>
    </location>
</feature>
<feature type="transmembrane region" description="Helical" evidence="1">
    <location>
        <begin position="428"/>
        <end position="449"/>
    </location>
</feature>
<feature type="transmembrane region" description="Helical" evidence="1">
    <location>
        <begin position="383"/>
        <end position="407"/>
    </location>
</feature>
<dbReference type="PANTHER" id="PTHR32063:SF0">
    <property type="entry name" value="SWARMING MOTILITY PROTEIN SWRC"/>
    <property type="match status" value="1"/>
</dbReference>
<feature type="transmembrane region" description="Helical" evidence="1">
    <location>
        <begin position="865"/>
        <end position="885"/>
    </location>
</feature>
<keyword evidence="1" id="KW-0472">Membrane</keyword>
<feature type="transmembrane region" description="Helical" evidence="1">
    <location>
        <begin position="968"/>
        <end position="991"/>
    </location>
</feature>
<dbReference type="Proteomes" id="UP001327459">
    <property type="component" value="Chromosome"/>
</dbReference>
<dbReference type="Gene3D" id="3.30.70.1430">
    <property type="entry name" value="Multidrug efflux transporter AcrB pore domain"/>
    <property type="match status" value="2"/>
</dbReference>
<protein>
    <submittedName>
        <fullName evidence="2">Efflux RND transporter permease subunit</fullName>
    </submittedName>
</protein>
<dbReference type="SUPFAM" id="SSF82693">
    <property type="entry name" value="Multidrug efflux transporter AcrB pore domain, PN1, PN2, PC1 and PC2 subdomains"/>
    <property type="match status" value="2"/>
</dbReference>
<gene>
    <name evidence="2" type="ORF">SR882_09160</name>
</gene>
<dbReference type="InterPro" id="IPR001036">
    <property type="entry name" value="Acrflvin-R"/>
</dbReference>
<dbReference type="PANTHER" id="PTHR32063">
    <property type="match status" value="1"/>
</dbReference>